<comment type="subunit">
    <text evidence="5">Homodimer; the beta-strands of each monomer intercalate to form a hydrophobic core, while the alpha-helices form wings that extend away from the core.</text>
</comment>
<gene>
    <name evidence="5" type="primary">csrA</name>
    <name evidence="6" type="ORF">Xish_00047</name>
</gene>
<evidence type="ECO:0000313" key="6">
    <source>
        <dbReference type="EMBL" id="PHM60941.1"/>
    </source>
</evidence>
<accession>A0A2D0KBZ0</accession>
<evidence type="ECO:0000256" key="2">
    <source>
        <dbReference type="ARBA" id="ARBA00022845"/>
    </source>
</evidence>
<dbReference type="SUPFAM" id="SSF117130">
    <property type="entry name" value="CsrA-like"/>
    <property type="match status" value="1"/>
</dbReference>
<dbReference type="GO" id="GO:0048027">
    <property type="term" value="F:mRNA 5'-UTR binding"/>
    <property type="evidence" value="ECO:0007669"/>
    <property type="project" value="UniProtKB-UniRule"/>
</dbReference>
<dbReference type="NCBIfam" id="TIGR00202">
    <property type="entry name" value="csrA"/>
    <property type="match status" value="1"/>
</dbReference>
<sequence>MLILTRRRQEKIIIGDDIEVVILGINGNQIKIGVKVPEGISVHREEIYQRIQQEYNETE</sequence>
<dbReference type="GO" id="GO:0005829">
    <property type="term" value="C:cytosol"/>
    <property type="evidence" value="ECO:0007669"/>
    <property type="project" value="TreeGrafter"/>
</dbReference>
<evidence type="ECO:0000313" key="7">
    <source>
        <dbReference type="Proteomes" id="UP000222168"/>
    </source>
</evidence>
<dbReference type="HAMAP" id="MF_00167">
    <property type="entry name" value="CsrA"/>
    <property type="match status" value="1"/>
</dbReference>
<name>A0A2D0KBZ0_9GAMM</name>
<dbReference type="RefSeq" id="WP_099116192.1">
    <property type="nucleotide sequence ID" value="NZ_NJAK01000001.1"/>
</dbReference>
<dbReference type="Proteomes" id="UP000222168">
    <property type="component" value="Unassembled WGS sequence"/>
</dbReference>
<dbReference type="AlphaFoldDB" id="A0A2D0KBZ0"/>
<keyword evidence="2 5" id="KW-0810">Translation regulation</keyword>
<evidence type="ECO:0000256" key="4">
    <source>
        <dbReference type="ARBA" id="ARBA00023159"/>
    </source>
</evidence>
<comment type="caution">
    <text evidence="6">The sequence shown here is derived from an EMBL/GenBank/DDBJ whole genome shotgun (WGS) entry which is preliminary data.</text>
</comment>
<keyword evidence="1 5" id="KW-0963">Cytoplasm</keyword>
<proteinExistence type="inferred from homology"/>
<dbReference type="OrthoDB" id="9809061at2"/>
<dbReference type="Gene3D" id="2.60.40.4380">
    <property type="entry name" value="Translational regulator CsrA"/>
    <property type="match status" value="1"/>
</dbReference>
<dbReference type="Pfam" id="PF02599">
    <property type="entry name" value="CsrA"/>
    <property type="match status" value="1"/>
</dbReference>
<dbReference type="PANTHER" id="PTHR34984">
    <property type="entry name" value="CARBON STORAGE REGULATOR"/>
    <property type="match status" value="1"/>
</dbReference>
<protein>
    <recommendedName>
        <fullName evidence="5">Translational regulator CsrA</fullName>
    </recommendedName>
    <alternativeName>
        <fullName evidence="5">Carbon storage regulator</fullName>
    </alternativeName>
</protein>
<dbReference type="GO" id="GO:0006402">
    <property type="term" value="P:mRNA catabolic process"/>
    <property type="evidence" value="ECO:0007669"/>
    <property type="project" value="InterPro"/>
</dbReference>
<dbReference type="GO" id="GO:0045948">
    <property type="term" value="P:positive regulation of translational initiation"/>
    <property type="evidence" value="ECO:0007669"/>
    <property type="project" value="UniProtKB-UniRule"/>
</dbReference>
<evidence type="ECO:0000256" key="5">
    <source>
        <dbReference type="HAMAP-Rule" id="MF_00167"/>
    </source>
</evidence>
<keyword evidence="4 5" id="KW-0010">Activator</keyword>
<comment type="function">
    <text evidence="5">A key translational regulator that binds mRNA to regulate translation initiation and/or mRNA stability. Mediates global changes in gene expression, shifting from rapid growth to stress survival by linking envelope stress, the stringent response and the catabolite repression systems. Usually binds in the 5'-UTR; binding at or near the Shine-Dalgarno sequence prevents ribosome-binding, repressing translation, binding elsewhere in the 5'-UTR can activate translation and/or stabilize the mRNA. Its function is antagonized by small RNA(s).</text>
</comment>
<dbReference type="GO" id="GO:0045947">
    <property type="term" value="P:negative regulation of translational initiation"/>
    <property type="evidence" value="ECO:0007669"/>
    <property type="project" value="UniProtKB-UniRule"/>
</dbReference>
<keyword evidence="3 5" id="KW-0694">RNA-binding</keyword>
<dbReference type="GO" id="GO:0006109">
    <property type="term" value="P:regulation of carbohydrate metabolic process"/>
    <property type="evidence" value="ECO:0007669"/>
    <property type="project" value="UniProtKB-UniRule"/>
</dbReference>
<dbReference type="InterPro" id="IPR036107">
    <property type="entry name" value="CsrA_sf"/>
</dbReference>
<dbReference type="PANTHER" id="PTHR34984:SF1">
    <property type="entry name" value="CARBON STORAGE REGULATOR"/>
    <property type="match status" value="1"/>
</dbReference>
<reference evidence="6 7" key="1">
    <citation type="journal article" date="2017" name="Nat. Microbiol.">
        <title>Natural product diversity associated with the nematode symbionts Photorhabdus and Xenorhabdus.</title>
        <authorList>
            <person name="Tobias N.J."/>
            <person name="Wolff H."/>
            <person name="Djahanschiri B."/>
            <person name="Grundmann F."/>
            <person name="Kronenwerth M."/>
            <person name="Shi Y.M."/>
            <person name="Simonyi S."/>
            <person name="Grun P."/>
            <person name="Shapiro-Ilan D."/>
            <person name="Pidot S.J."/>
            <person name="Stinear T.P."/>
            <person name="Ebersberger I."/>
            <person name="Bode H.B."/>
        </authorList>
    </citation>
    <scope>NUCLEOTIDE SEQUENCE [LARGE SCALE GENOMIC DNA]</scope>
    <source>
        <strain evidence="6 7">DSM 22670</strain>
    </source>
</reference>
<evidence type="ECO:0000256" key="1">
    <source>
        <dbReference type="ARBA" id="ARBA00022490"/>
    </source>
</evidence>
<comment type="similarity">
    <text evidence="5">Belongs to the CsrA/RsmA family.</text>
</comment>
<dbReference type="EMBL" id="NJAK01000001">
    <property type="protein sequence ID" value="PHM60941.1"/>
    <property type="molecule type" value="Genomic_DNA"/>
</dbReference>
<keyword evidence="5" id="KW-0678">Repressor</keyword>
<organism evidence="6 7">
    <name type="scientific">Xenorhabdus ishibashii</name>
    <dbReference type="NCBI Taxonomy" id="1034471"/>
    <lineage>
        <taxon>Bacteria</taxon>
        <taxon>Pseudomonadati</taxon>
        <taxon>Pseudomonadota</taxon>
        <taxon>Gammaproteobacteria</taxon>
        <taxon>Enterobacterales</taxon>
        <taxon>Morganellaceae</taxon>
        <taxon>Xenorhabdus</taxon>
    </lineage>
</organism>
<keyword evidence="7" id="KW-1185">Reference proteome</keyword>
<comment type="subcellular location">
    <subcellularLocation>
        <location evidence="5">Cytoplasm</location>
    </subcellularLocation>
</comment>
<evidence type="ECO:0000256" key="3">
    <source>
        <dbReference type="ARBA" id="ARBA00022884"/>
    </source>
</evidence>
<dbReference type="NCBIfam" id="NF002469">
    <property type="entry name" value="PRK01712.1"/>
    <property type="match status" value="1"/>
</dbReference>
<dbReference type="InterPro" id="IPR003751">
    <property type="entry name" value="CsrA"/>
</dbReference>